<dbReference type="EMBL" id="FSRN01000001">
    <property type="protein sequence ID" value="SIN94796.1"/>
    <property type="molecule type" value="Genomic_DNA"/>
</dbReference>
<organism evidence="1 2">
    <name type="scientific">Carnobacterium alterfunditum</name>
    <dbReference type="NCBI Taxonomy" id="28230"/>
    <lineage>
        <taxon>Bacteria</taxon>
        <taxon>Bacillati</taxon>
        <taxon>Bacillota</taxon>
        <taxon>Bacilli</taxon>
        <taxon>Lactobacillales</taxon>
        <taxon>Carnobacteriaceae</taxon>
        <taxon>Carnobacterium</taxon>
    </lineage>
</organism>
<dbReference type="InterPro" id="IPR019644">
    <property type="entry name" value="DUF2508"/>
</dbReference>
<keyword evidence="2" id="KW-1185">Reference proteome</keyword>
<dbReference type="eggNOG" id="ENOG5032GY2">
    <property type="taxonomic scope" value="Bacteria"/>
</dbReference>
<dbReference type="Proteomes" id="UP000184758">
    <property type="component" value="Unassembled WGS sequence"/>
</dbReference>
<dbReference type="Pfam" id="PF10704">
    <property type="entry name" value="DUF2508"/>
    <property type="match status" value="1"/>
</dbReference>
<sequence length="79" mass="9363">MLFKKKYALRREYDAALLKLMTETKGNWEYAKRIEYSVIEKDSLLFAQTKLAEAKYFYLFKEAKKRHIKGDASTLGSFK</sequence>
<accession>A0A1N6FHW9</accession>
<dbReference type="STRING" id="28230.SAMN05878443_0625"/>
<name>A0A1N6FHW9_9LACT</name>
<reference evidence="2" key="1">
    <citation type="submission" date="2016-11" db="EMBL/GenBank/DDBJ databases">
        <authorList>
            <person name="Varghese N."/>
            <person name="Submissions S."/>
        </authorList>
    </citation>
    <scope>NUCLEOTIDE SEQUENCE [LARGE SCALE GENOMIC DNA]</scope>
    <source>
        <strain evidence="2">313</strain>
    </source>
</reference>
<protein>
    <recommendedName>
        <fullName evidence="3">DUF2508 domain-containing protein</fullName>
    </recommendedName>
</protein>
<dbReference type="OrthoDB" id="2167041at2"/>
<evidence type="ECO:0000313" key="2">
    <source>
        <dbReference type="Proteomes" id="UP000184758"/>
    </source>
</evidence>
<proteinExistence type="predicted"/>
<evidence type="ECO:0008006" key="3">
    <source>
        <dbReference type="Google" id="ProtNLM"/>
    </source>
</evidence>
<evidence type="ECO:0000313" key="1">
    <source>
        <dbReference type="EMBL" id="SIN94796.1"/>
    </source>
</evidence>
<dbReference type="AlphaFoldDB" id="A0A1N6FHW9"/>
<dbReference type="RefSeq" id="WP_034547296.1">
    <property type="nucleotide sequence ID" value="NZ_FSRN01000001.1"/>
</dbReference>
<gene>
    <name evidence="1" type="ORF">SAMN05878443_0625</name>
</gene>